<dbReference type="UniPathway" id="UPA00344"/>
<comment type="function">
    <text evidence="12">Catalyzes the cyclization of GTP to (8S)-3',8-cyclo-7,8-dihydroguanosine 5'-triphosphate.</text>
</comment>
<feature type="binding site" evidence="12">
    <location>
        <position position="298"/>
    </location>
    <ligand>
        <name>[4Fe-4S] cluster</name>
        <dbReference type="ChEBI" id="CHEBI:49883"/>
        <label>2</label>
        <note>4Fe-4S-substrate</note>
    </ligand>
</feature>
<dbReference type="GO" id="GO:1904047">
    <property type="term" value="F:S-adenosyl-L-methionine binding"/>
    <property type="evidence" value="ECO:0007669"/>
    <property type="project" value="UniProtKB-UniRule"/>
</dbReference>
<dbReference type="InterPro" id="IPR058240">
    <property type="entry name" value="rSAM_sf"/>
</dbReference>
<feature type="binding site" evidence="12">
    <location>
        <position position="122"/>
    </location>
    <ligand>
        <name>GTP</name>
        <dbReference type="ChEBI" id="CHEBI:37565"/>
    </ligand>
</feature>
<keyword evidence="8 12" id="KW-0342">GTP-binding</keyword>
<dbReference type="GO" id="GO:0006777">
    <property type="term" value="P:Mo-molybdopterin cofactor biosynthetic process"/>
    <property type="evidence" value="ECO:0007669"/>
    <property type="project" value="UniProtKB-UniRule"/>
</dbReference>
<evidence type="ECO:0000256" key="7">
    <source>
        <dbReference type="ARBA" id="ARBA00023014"/>
    </source>
</evidence>
<dbReference type="PANTHER" id="PTHR22960:SF0">
    <property type="entry name" value="MOLYBDENUM COFACTOR BIOSYNTHESIS PROTEIN 1"/>
    <property type="match status" value="1"/>
</dbReference>
<dbReference type="HAMAP" id="MF_01225_B">
    <property type="entry name" value="MoaA_B"/>
    <property type="match status" value="1"/>
</dbReference>
<dbReference type="GO" id="GO:0046872">
    <property type="term" value="F:metal ion binding"/>
    <property type="evidence" value="ECO:0007669"/>
    <property type="project" value="UniProtKB-KW"/>
</dbReference>
<keyword evidence="15" id="KW-1185">Reference proteome</keyword>
<evidence type="ECO:0000256" key="11">
    <source>
        <dbReference type="ARBA" id="ARBA00048697"/>
    </source>
</evidence>
<dbReference type="SUPFAM" id="SSF102114">
    <property type="entry name" value="Radical SAM enzymes"/>
    <property type="match status" value="1"/>
</dbReference>
<dbReference type="SFLD" id="SFLDG01067">
    <property type="entry name" value="SPASM/twitch_domain_containing"/>
    <property type="match status" value="1"/>
</dbReference>
<dbReference type="InterPro" id="IPR040064">
    <property type="entry name" value="MoaA-like"/>
</dbReference>
<evidence type="ECO:0000256" key="5">
    <source>
        <dbReference type="ARBA" id="ARBA00022741"/>
    </source>
</evidence>
<keyword evidence="2 12" id="KW-0004">4Fe-4S</keyword>
<comment type="caution">
    <text evidence="14">The sequence shown here is derived from an EMBL/GenBank/DDBJ whole genome shotgun (WGS) entry which is preliminary data.</text>
</comment>
<feature type="binding site" evidence="12">
    <location>
        <position position="281"/>
    </location>
    <ligand>
        <name>[4Fe-4S] cluster</name>
        <dbReference type="ChEBI" id="CHEBI:49883"/>
        <label>2</label>
        <note>4Fe-4S-substrate</note>
    </ligand>
</feature>
<reference evidence="15" key="1">
    <citation type="submission" date="2017-06" db="EMBL/GenBank/DDBJ databases">
        <title>Genome analysis of Fimbriiglobus ruber SP5, the first member of the order Planctomycetales with confirmed chitinolytic capability.</title>
        <authorList>
            <person name="Ravin N.V."/>
            <person name="Rakitin A.L."/>
            <person name="Ivanova A.A."/>
            <person name="Beletsky A.V."/>
            <person name="Kulichevskaya I.S."/>
            <person name="Mardanov A.V."/>
            <person name="Dedysh S.N."/>
        </authorList>
    </citation>
    <scope>NUCLEOTIDE SEQUENCE [LARGE SCALE GENOMIC DNA]</scope>
    <source>
        <strain evidence="15">SP5</strain>
    </source>
</reference>
<evidence type="ECO:0000256" key="12">
    <source>
        <dbReference type="HAMAP-Rule" id="MF_01225"/>
    </source>
</evidence>
<dbReference type="Pfam" id="PF04055">
    <property type="entry name" value="Radical_SAM"/>
    <property type="match status" value="1"/>
</dbReference>
<evidence type="ECO:0000256" key="8">
    <source>
        <dbReference type="ARBA" id="ARBA00023134"/>
    </source>
</evidence>
<feature type="binding site" evidence="12">
    <location>
        <position position="146"/>
    </location>
    <ligand>
        <name>S-adenosyl-L-methionine</name>
        <dbReference type="ChEBI" id="CHEBI:59789"/>
    </ligand>
</feature>
<comment type="catalytic activity">
    <reaction evidence="11 12">
        <text>GTP + AH2 + S-adenosyl-L-methionine = (8S)-3',8-cyclo-7,8-dihydroguanosine 5'-triphosphate + 5'-deoxyadenosine + L-methionine + A + H(+)</text>
        <dbReference type="Rhea" id="RHEA:49576"/>
        <dbReference type="ChEBI" id="CHEBI:13193"/>
        <dbReference type="ChEBI" id="CHEBI:15378"/>
        <dbReference type="ChEBI" id="CHEBI:17319"/>
        <dbReference type="ChEBI" id="CHEBI:17499"/>
        <dbReference type="ChEBI" id="CHEBI:37565"/>
        <dbReference type="ChEBI" id="CHEBI:57844"/>
        <dbReference type="ChEBI" id="CHEBI:59789"/>
        <dbReference type="ChEBI" id="CHEBI:131766"/>
        <dbReference type="EC" id="4.1.99.22"/>
    </reaction>
</comment>
<feature type="binding site" evidence="12">
    <location>
        <position position="55"/>
    </location>
    <ligand>
        <name>S-adenosyl-L-methionine</name>
        <dbReference type="ChEBI" id="CHEBI:59789"/>
    </ligand>
</feature>
<dbReference type="Gene3D" id="3.20.20.70">
    <property type="entry name" value="Aldolase class I"/>
    <property type="match status" value="1"/>
</dbReference>
<dbReference type="NCBIfam" id="TIGR02666">
    <property type="entry name" value="moaA"/>
    <property type="match status" value="1"/>
</dbReference>
<evidence type="ECO:0000256" key="10">
    <source>
        <dbReference type="ARBA" id="ARBA00023239"/>
    </source>
</evidence>
<dbReference type="InterPro" id="IPR013483">
    <property type="entry name" value="MoaA"/>
</dbReference>
<comment type="similarity">
    <text evidence="12">Belongs to the radical SAM superfamily. MoaA family.</text>
</comment>
<feature type="binding site" evidence="12">
    <location>
        <position position="49"/>
    </location>
    <ligand>
        <name>[4Fe-4S] cluster</name>
        <dbReference type="ChEBI" id="CHEBI:49883"/>
        <label>1</label>
        <note>4Fe-4S-S-AdoMet</note>
    </ligand>
</feature>
<dbReference type="AlphaFoldDB" id="A0A225DUW9"/>
<dbReference type="EC" id="4.1.99.22" evidence="1 12"/>
<name>A0A225DUW9_9BACT</name>
<dbReference type="CDD" id="cd21117">
    <property type="entry name" value="Twitch_MoaA"/>
    <property type="match status" value="1"/>
</dbReference>
<feature type="binding site" evidence="12">
    <location>
        <position position="91"/>
    </location>
    <ligand>
        <name>GTP</name>
        <dbReference type="ChEBI" id="CHEBI:37565"/>
    </ligand>
</feature>
<dbReference type="InterPro" id="IPR000385">
    <property type="entry name" value="MoaA_NifB_PqqE_Fe-S-bd_CS"/>
</dbReference>
<evidence type="ECO:0000256" key="2">
    <source>
        <dbReference type="ARBA" id="ARBA00022485"/>
    </source>
</evidence>
<keyword evidence="10 12" id="KW-0456">Lyase</keyword>
<feature type="domain" description="Radical SAM core" evidence="13">
    <location>
        <begin position="33"/>
        <end position="255"/>
    </location>
</feature>
<dbReference type="SFLD" id="SFLDG01386">
    <property type="entry name" value="main_SPASM_domain-containing"/>
    <property type="match status" value="1"/>
</dbReference>
<dbReference type="GO" id="GO:0061798">
    <property type="term" value="F:GTP 3',8'-cyclase activity"/>
    <property type="evidence" value="ECO:0007669"/>
    <property type="project" value="UniProtKB-UniRule"/>
</dbReference>
<proteinExistence type="inferred from homology"/>
<comment type="subunit">
    <text evidence="12">Monomer and homodimer.</text>
</comment>
<dbReference type="GO" id="GO:0061799">
    <property type="term" value="F:cyclic pyranopterin monophosphate synthase activity"/>
    <property type="evidence" value="ECO:0007669"/>
    <property type="project" value="TreeGrafter"/>
</dbReference>
<dbReference type="SMART" id="SM00729">
    <property type="entry name" value="Elp3"/>
    <property type="match status" value="1"/>
</dbReference>
<dbReference type="EMBL" id="NIDE01000002">
    <property type="protein sequence ID" value="OWK45131.1"/>
    <property type="molecule type" value="Genomic_DNA"/>
</dbReference>
<dbReference type="GO" id="GO:0005525">
    <property type="term" value="F:GTP binding"/>
    <property type="evidence" value="ECO:0007669"/>
    <property type="project" value="UniProtKB-UniRule"/>
</dbReference>
<evidence type="ECO:0000259" key="13">
    <source>
        <dbReference type="PROSITE" id="PS51918"/>
    </source>
</evidence>
<evidence type="ECO:0000256" key="3">
    <source>
        <dbReference type="ARBA" id="ARBA00022691"/>
    </source>
</evidence>
<feature type="binding site" evidence="12">
    <location>
        <position position="284"/>
    </location>
    <ligand>
        <name>[4Fe-4S] cluster</name>
        <dbReference type="ChEBI" id="CHEBI:49883"/>
        <label>2</label>
        <note>4Fe-4S-substrate</note>
    </ligand>
</feature>
<evidence type="ECO:0000256" key="6">
    <source>
        <dbReference type="ARBA" id="ARBA00023004"/>
    </source>
</evidence>
<keyword evidence="4 12" id="KW-0479">Metal-binding</keyword>
<evidence type="ECO:0000256" key="1">
    <source>
        <dbReference type="ARBA" id="ARBA00012167"/>
    </source>
</evidence>
<dbReference type="PROSITE" id="PS51918">
    <property type="entry name" value="RADICAL_SAM"/>
    <property type="match status" value="1"/>
</dbReference>
<feature type="binding site" evidence="12">
    <location>
        <position position="42"/>
    </location>
    <ligand>
        <name>GTP</name>
        <dbReference type="ChEBI" id="CHEBI:37565"/>
    </ligand>
</feature>
<dbReference type="SFLD" id="SFLDS00029">
    <property type="entry name" value="Radical_SAM"/>
    <property type="match status" value="1"/>
</dbReference>
<dbReference type="RefSeq" id="WP_238602492.1">
    <property type="nucleotide sequence ID" value="NZ_NIDE01000002.1"/>
</dbReference>
<comment type="pathway">
    <text evidence="12">Cofactor biosynthesis; molybdopterin biosynthesis.</text>
</comment>
<dbReference type="GO" id="GO:0051539">
    <property type="term" value="F:4 iron, 4 sulfur cluster binding"/>
    <property type="evidence" value="ECO:0007669"/>
    <property type="project" value="UniProtKB-UniRule"/>
</dbReference>
<keyword evidence="6 12" id="KW-0408">Iron</keyword>
<keyword evidence="7 12" id="KW-0411">Iron-sulfur</keyword>
<evidence type="ECO:0000313" key="14">
    <source>
        <dbReference type="EMBL" id="OWK45131.1"/>
    </source>
</evidence>
<dbReference type="InterPro" id="IPR006638">
    <property type="entry name" value="Elp3/MiaA/NifB-like_rSAM"/>
</dbReference>
<comment type="cofactor">
    <cofactor evidence="12">
        <name>[4Fe-4S] cluster</name>
        <dbReference type="ChEBI" id="CHEBI:49883"/>
    </cofactor>
    <text evidence="12">Binds 2 [4Fe-4S] clusters. Binds 1 [4Fe-4S] cluster coordinated with 3 cysteines and an exchangeable S-adenosyl-L-methionine and 1 [4Fe-4S] cluster coordinated with 3 cysteines and the GTP-derived substrate.</text>
</comment>
<feature type="binding site" evidence="12">
    <location>
        <position position="53"/>
    </location>
    <ligand>
        <name>[4Fe-4S] cluster</name>
        <dbReference type="ChEBI" id="CHEBI:49883"/>
        <label>1</label>
        <note>4Fe-4S-S-AdoMet</note>
    </ligand>
</feature>
<sequence length="355" mass="38588">MSTHFPLPLVTDPPLVVPTAGSPADERGPLVDTFGRVHNNLRISVTDRCNLRCTYCMPEDVVFRDRDELLTFEEITRFVTVAARLGVDKVRLTGGEPLLRRDLPALARMIVAVPGIRDVGLTTNGILLARQARDLYAAGLRRLNVSLDTLDPGRFRELTRRDGVDRVVEGLLAAKAAGFAPIKVNAVAIRGFVERDAAPLARFCREHGFEMRFIEYMPIGAEAWERAKLVPAQELLTLLAREVAPLAPAPGHDPRDPALAFDYADGGGRVGVIASVTRPFCGSCNRVRLTAEGKLRNCLFALNEVDVKPLLRGPAPDDARLAAVIRASVAAKWAGHQIGSAAFVKPDRTMHAIGG</sequence>
<evidence type="ECO:0000256" key="4">
    <source>
        <dbReference type="ARBA" id="ARBA00022723"/>
    </source>
</evidence>
<feature type="binding site" evidence="12">
    <location>
        <position position="95"/>
    </location>
    <ligand>
        <name>S-adenosyl-L-methionine</name>
        <dbReference type="ChEBI" id="CHEBI:59789"/>
    </ligand>
</feature>
<feature type="binding site" evidence="12">
    <location>
        <position position="56"/>
    </location>
    <ligand>
        <name>[4Fe-4S] cluster</name>
        <dbReference type="ChEBI" id="CHEBI:49883"/>
        <label>1</label>
        <note>4Fe-4S-S-AdoMet</note>
    </ligand>
</feature>
<dbReference type="Pfam" id="PF06463">
    <property type="entry name" value="Mob_synth_C"/>
    <property type="match status" value="1"/>
</dbReference>
<feature type="binding site" evidence="12">
    <location>
        <begin position="286"/>
        <end position="288"/>
    </location>
    <ligand>
        <name>GTP</name>
        <dbReference type="ChEBI" id="CHEBI:37565"/>
    </ligand>
</feature>
<dbReference type="InterPro" id="IPR007197">
    <property type="entry name" value="rSAM"/>
</dbReference>
<keyword evidence="9 12" id="KW-0501">Molybdenum cofactor biosynthesis</keyword>
<protein>
    <recommendedName>
        <fullName evidence="1 12">GTP 3',8-cyclase</fullName>
        <ecNumber evidence="1 12">4.1.99.22</ecNumber>
    </recommendedName>
    <alternativeName>
        <fullName evidence="12">Molybdenum cofactor biosynthesis protein A</fullName>
    </alternativeName>
</protein>
<gene>
    <name evidence="12" type="primary">moaA</name>
    <name evidence="14" type="ORF">FRUB_01462</name>
</gene>
<feature type="binding site" evidence="12">
    <location>
        <position position="217"/>
    </location>
    <ligand>
        <name>S-adenosyl-L-methionine</name>
        <dbReference type="ChEBI" id="CHEBI:59789"/>
    </ligand>
</feature>
<accession>A0A225DUW9</accession>
<organism evidence="14 15">
    <name type="scientific">Fimbriiglobus ruber</name>
    <dbReference type="NCBI Taxonomy" id="1908690"/>
    <lineage>
        <taxon>Bacteria</taxon>
        <taxon>Pseudomonadati</taxon>
        <taxon>Planctomycetota</taxon>
        <taxon>Planctomycetia</taxon>
        <taxon>Gemmatales</taxon>
        <taxon>Gemmataceae</taxon>
        <taxon>Fimbriiglobus</taxon>
    </lineage>
</organism>
<keyword evidence="5 12" id="KW-0547">Nucleotide-binding</keyword>
<dbReference type="InterPro" id="IPR010505">
    <property type="entry name" value="MoaA_twitch"/>
</dbReference>
<dbReference type="Proteomes" id="UP000214646">
    <property type="component" value="Unassembled WGS sequence"/>
</dbReference>
<dbReference type="SFLD" id="SFLDG01383">
    <property type="entry name" value="cyclic_pyranopterin_phosphate"/>
    <property type="match status" value="1"/>
</dbReference>
<dbReference type="CDD" id="cd01335">
    <property type="entry name" value="Radical_SAM"/>
    <property type="match status" value="1"/>
</dbReference>
<dbReference type="InterPro" id="IPR050105">
    <property type="entry name" value="MoCo_biosynth_MoaA/MoaC"/>
</dbReference>
<evidence type="ECO:0000256" key="9">
    <source>
        <dbReference type="ARBA" id="ARBA00023150"/>
    </source>
</evidence>
<dbReference type="InterPro" id="IPR013785">
    <property type="entry name" value="Aldolase_TIM"/>
</dbReference>
<keyword evidence="3 12" id="KW-0949">S-adenosyl-L-methionine</keyword>
<dbReference type="PROSITE" id="PS01305">
    <property type="entry name" value="MOAA_NIFB_PQQE"/>
    <property type="match status" value="1"/>
</dbReference>
<dbReference type="PANTHER" id="PTHR22960">
    <property type="entry name" value="MOLYBDOPTERIN COFACTOR SYNTHESIS PROTEIN A"/>
    <property type="match status" value="1"/>
</dbReference>
<evidence type="ECO:0000313" key="15">
    <source>
        <dbReference type="Proteomes" id="UP000214646"/>
    </source>
</evidence>
<feature type="binding site" evidence="12">
    <location>
        <position position="183"/>
    </location>
    <ligand>
        <name>GTP</name>
        <dbReference type="ChEBI" id="CHEBI:37565"/>
    </ligand>
</feature>